<dbReference type="Proteomes" id="UP001171620">
    <property type="component" value="Unassembled WGS sequence"/>
</dbReference>
<dbReference type="Gene3D" id="3.40.50.300">
    <property type="entry name" value="P-loop containing nucleotide triphosphate hydrolases"/>
    <property type="match status" value="1"/>
</dbReference>
<gene>
    <name evidence="2" type="primary">parA</name>
    <name evidence="3" type="ORF">C6T65_13900</name>
    <name evidence="2" type="ORF">QZM33_29930</name>
</gene>
<reference evidence="2" key="2">
    <citation type="submission" date="2023-07" db="EMBL/GenBank/DDBJ databases">
        <title>A collection of bacterial strains from the Burkholderia cepacia Research Laboratory and Repository.</title>
        <authorList>
            <person name="Lipuma J."/>
            <person name="Spilker T."/>
            <person name="Caverly L."/>
        </authorList>
    </citation>
    <scope>NUCLEOTIDE SEQUENCE</scope>
    <source>
        <strain evidence="2">AU44268</strain>
    </source>
</reference>
<dbReference type="PANTHER" id="PTHR13696">
    <property type="entry name" value="P-LOOP CONTAINING NUCLEOSIDE TRIPHOSPHATE HYDROLASE"/>
    <property type="match status" value="1"/>
</dbReference>
<evidence type="ECO:0000313" key="3">
    <source>
        <dbReference type="EMBL" id="PRH41767.1"/>
    </source>
</evidence>
<dbReference type="Proteomes" id="UP000237632">
    <property type="component" value="Unassembled WGS sequence"/>
</dbReference>
<dbReference type="SUPFAM" id="SSF52540">
    <property type="entry name" value="P-loop containing nucleoside triphosphate hydrolases"/>
    <property type="match status" value="1"/>
</dbReference>
<dbReference type="InterPro" id="IPR050678">
    <property type="entry name" value="DNA_Partitioning_ATPase"/>
</dbReference>
<dbReference type="AlphaFoldDB" id="A0A103I650"/>
<dbReference type="InterPro" id="IPR027417">
    <property type="entry name" value="P-loop_NTPase"/>
</dbReference>
<dbReference type="PIRSF" id="PIRSF009320">
    <property type="entry name" value="Nuc_binding_HP_1000"/>
    <property type="match status" value="1"/>
</dbReference>
<evidence type="ECO:0000259" key="1">
    <source>
        <dbReference type="Pfam" id="PF01656"/>
    </source>
</evidence>
<evidence type="ECO:0000313" key="2">
    <source>
        <dbReference type="EMBL" id="MDN7799167.1"/>
    </source>
</evidence>
<organism evidence="3 4">
    <name type="scientific">Burkholderia vietnamiensis</name>
    <dbReference type="NCBI Taxonomy" id="60552"/>
    <lineage>
        <taxon>Bacteria</taxon>
        <taxon>Pseudomonadati</taxon>
        <taxon>Pseudomonadota</taxon>
        <taxon>Betaproteobacteria</taxon>
        <taxon>Burkholderiales</taxon>
        <taxon>Burkholderiaceae</taxon>
        <taxon>Burkholderia</taxon>
        <taxon>Burkholderia cepacia complex</taxon>
    </lineage>
</organism>
<dbReference type="NCBIfam" id="NF041546">
    <property type="entry name" value="ParA_partition"/>
    <property type="match status" value="1"/>
</dbReference>
<proteinExistence type="predicted"/>
<dbReference type="OMA" id="NSCLRWN"/>
<comment type="caution">
    <text evidence="3">The sequence shown here is derived from an EMBL/GenBank/DDBJ whole genome shotgun (WGS) entry which is preliminary data.</text>
</comment>
<dbReference type="InterPro" id="IPR048089">
    <property type="entry name" value="McdA"/>
</dbReference>
<sequence>MGLVFAVANQKGGTGKTTTTINLAGAFHAAGYKPLVADADAQNSCLRWNAVADDGNPLPFKIVSVASHGKQIGSVITQLAEDSEIVLVDCPPSIESPITARVLMVADATIIPTDSSPLDLWSSEGMIRLVEQTRAVQPNGKYAILLNKANPKTQLHKQMKELLSESKVHLLSTTIKNREVYKLAAALGRTVFDVKGLRSDAVKPARNEVAALLEELIAFYNTEEDAE</sequence>
<dbReference type="InterPro" id="IPR002586">
    <property type="entry name" value="CobQ/CobB/MinD/ParA_Nub-bd_dom"/>
</dbReference>
<accession>A0A103I650</accession>
<name>A0A103I650_BURVI</name>
<dbReference type="Pfam" id="PF01656">
    <property type="entry name" value="CbiA"/>
    <property type="match status" value="1"/>
</dbReference>
<feature type="domain" description="CobQ/CobB/MinD/ParA nucleotide binding" evidence="1">
    <location>
        <begin position="6"/>
        <end position="184"/>
    </location>
</feature>
<protein>
    <submittedName>
        <fullName evidence="3">Chromosome partitioning protein</fullName>
    </submittedName>
    <submittedName>
        <fullName evidence="2">ParA family partition ATPase</fullName>
    </submittedName>
</protein>
<dbReference type="CDD" id="cd02042">
    <property type="entry name" value="ParAB_family"/>
    <property type="match status" value="1"/>
</dbReference>
<dbReference type="EMBL" id="PVHK01000097">
    <property type="protein sequence ID" value="PRH41767.1"/>
    <property type="molecule type" value="Genomic_DNA"/>
</dbReference>
<reference evidence="3 4" key="1">
    <citation type="submission" date="2018-03" db="EMBL/GenBank/DDBJ databases">
        <authorList>
            <person name="Nguyen K."/>
            <person name="Fouts D."/>
            <person name="Sutton G."/>
        </authorList>
    </citation>
    <scope>NUCLEOTIDE SEQUENCE [LARGE SCALE GENOMIC DNA]</scope>
    <source>
        <strain evidence="3 4">AU3578</strain>
    </source>
</reference>
<dbReference type="EMBL" id="JAUJRV010000041">
    <property type="protein sequence ID" value="MDN7799167.1"/>
    <property type="molecule type" value="Genomic_DNA"/>
</dbReference>
<dbReference type="RefSeq" id="WP_011875473.1">
    <property type="nucleotide sequence ID" value="NZ_CADFEW010000021.1"/>
</dbReference>
<evidence type="ECO:0000313" key="4">
    <source>
        <dbReference type="Proteomes" id="UP000237632"/>
    </source>
</evidence>
<dbReference type="PANTHER" id="PTHR13696:SF96">
    <property type="entry name" value="COBQ_COBB_MIND_PARA NUCLEOTIDE BINDING DOMAIN-CONTAINING PROTEIN"/>
    <property type="match status" value="1"/>
</dbReference>